<protein>
    <submittedName>
        <fullName evidence="10">FtsX-like permease family protein</fullName>
    </submittedName>
</protein>
<feature type="domain" description="MacB-like periplasmic core" evidence="9">
    <location>
        <begin position="412"/>
        <end position="618"/>
    </location>
</feature>
<feature type="domain" description="ABC3 transporter permease C-terminal" evidence="8">
    <location>
        <begin position="684"/>
        <end position="796"/>
    </location>
</feature>
<dbReference type="GO" id="GO:0005886">
    <property type="term" value="C:plasma membrane"/>
    <property type="evidence" value="ECO:0007669"/>
    <property type="project" value="UniProtKB-SubCell"/>
</dbReference>
<keyword evidence="5 7" id="KW-0472">Membrane</keyword>
<feature type="transmembrane region" description="Helical" evidence="7">
    <location>
        <begin position="262"/>
        <end position="287"/>
    </location>
</feature>
<evidence type="ECO:0000256" key="5">
    <source>
        <dbReference type="ARBA" id="ARBA00023136"/>
    </source>
</evidence>
<feature type="domain" description="MacB-like periplasmic core" evidence="9">
    <location>
        <begin position="26"/>
        <end position="227"/>
    </location>
</feature>
<evidence type="ECO:0000259" key="9">
    <source>
        <dbReference type="Pfam" id="PF12704"/>
    </source>
</evidence>
<keyword evidence="11" id="KW-1185">Reference proteome</keyword>
<dbReference type="InterPro" id="IPR025857">
    <property type="entry name" value="MacB_PCD"/>
</dbReference>
<feature type="transmembrane region" description="Helical" evidence="7">
    <location>
        <begin position="362"/>
        <end position="383"/>
    </location>
</feature>
<keyword evidence="3 7" id="KW-0812">Transmembrane</keyword>
<dbReference type="Pfam" id="PF02687">
    <property type="entry name" value="FtsX"/>
    <property type="match status" value="2"/>
</dbReference>
<evidence type="ECO:0000256" key="4">
    <source>
        <dbReference type="ARBA" id="ARBA00022989"/>
    </source>
</evidence>
<feature type="domain" description="ABC3 transporter permease C-terminal" evidence="8">
    <location>
        <begin position="269"/>
        <end position="388"/>
    </location>
</feature>
<keyword evidence="4 7" id="KW-1133">Transmembrane helix</keyword>
<sequence length="803" mass="85060">MFVREFRNAWRRLMKRPGYAALSAGVLGVGLGVLLFLFGLIDTLIVHPLPAPADRLMAIGATTDRGIGIYDLDSDDYLQRQGRLQGVASDGAYLPMGISLDSGKGPIRLDGTRWTASMMDMLGIHPILGRAFSAADDQPGAAPVVLLGETLWRHDFNADPGVLGRAVRVNGDWATVVGVMPKDFDFPYASQLWMPLPLSAGEHEDVAMVARLRPGVSLTEVRQQLDALNASLRHGAAASDAQMRLTVKPLGVQFVPEDVRHWVWLMFAAGAMVLLLACVNVANLQLVQTLNRRRELALRSALGCSRGRLMAGVLAESLLLAAAAFGVALPMMHFGKRWLVTEYLGVGRSASKLQHMGIDGNVLAFAVVLALLTTALTGLIPAWRAAHADMSGALREGSKGSGGAFARVAKSLVVLEIVLTVVLLVGAGTFIRSLDTLFAAPLAGGTAASHVLTAQVALPTKAYADDKQRLRFFASVTEQLRADGNVLDATAANTVPGAQLGSHETISALGQARPADGWPWAQMGIVDSHFLGTYGVHLAEGRFFDIRDRADSLPVTVIDRKTAQALWPGRDAVGQRVVLYPGQSYASTRTVIGVIEPLQMDNELEKSLPGLLMPLQQSAGSSPLASVGLALRTHGDPLVFAARLNAIVRSVDAQAAVYVPRSQATAIAAGRVHLVVLTAVFGALGLVALLLAAAGLYGVLAFSVAQRTREIGIRRAIGAGSAAIVGTVGRQLIWQLGLGLGVGLLLAWPWSGLLADSGLQTRAHDMTVFLPVVLVIVVITLLAGLLPLIRALRVDPLVALSCE</sequence>
<comment type="similarity">
    <text evidence="6">Belongs to the ABC-4 integral membrane protein family.</text>
</comment>
<feature type="transmembrane region" description="Helical" evidence="7">
    <location>
        <begin position="20"/>
        <end position="41"/>
    </location>
</feature>
<proteinExistence type="inferred from homology"/>
<comment type="subcellular location">
    <subcellularLocation>
        <location evidence="1">Cell membrane</location>
        <topology evidence="1">Multi-pass membrane protein</topology>
    </subcellularLocation>
</comment>
<evidence type="ECO:0000256" key="6">
    <source>
        <dbReference type="ARBA" id="ARBA00038076"/>
    </source>
</evidence>
<evidence type="ECO:0000256" key="3">
    <source>
        <dbReference type="ARBA" id="ARBA00022692"/>
    </source>
</evidence>
<accession>A0A502FER7</accession>
<feature type="transmembrane region" description="Helical" evidence="7">
    <location>
        <begin position="404"/>
        <end position="431"/>
    </location>
</feature>
<comment type="caution">
    <text evidence="10">The sequence shown here is derived from an EMBL/GenBank/DDBJ whole genome shotgun (WGS) entry which is preliminary data.</text>
</comment>
<dbReference type="AlphaFoldDB" id="A0A502FER7"/>
<evidence type="ECO:0000313" key="11">
    <source>
        <dbReference type="Proteomes" id="UP000319486"/>
    </source>
</evidence>
<feature type="transmembrane region" description="Helical" evidence="7">
    <location>
        <begin position="768"/>
        <end position="789"/>
    </location>
</feature>
<evidence type="ECO:0000256" key="1">
    <source>
        <dbReference type="ARBA" id="ARBA00004651"/>
    </source>
</evidence>
<keyword evidence="2" id="KW-1003">Cell membrane</keyword>
<feature type="transmembrane region" description="Helical" evidence="7">
    <location>
        <begin position="308"/>
        <end position="329"/>
    </location>
</feature>
<organism evidence="10 11">
    <name type="scientific">Rhodanobacter glycinis</name>
    <dbReference type="NCBI Taxonomy" id="582702"/>
    <lineage>
        <taxon>Bacteria</taxon>
        <taxon>Pseudomonadati</taxon>
        <taxon>Pseudomonadota</taxon>
        <taxon>Gammaproteobacteria</taxon>
        <taxon>Lysobacterales</taxon>
        <taxon>Rhodanobacteraceae</taxon>
        <taxon>Rhodanobacter</taxon>
    </lineage>
</organism>
<dbReference type="PANTHER" id="PTHR30572">
    <property type="entry name" value="MEMBRANE COMPONENT OF TRANSPORTER-RELATED"/>
    <property type="match status" value="1"/>
</dbReference>
<evidence type="ECO:0000259" key="8">
    <source>
        <dbReference type="Pfam" id="PF02687"/>
    </source>
</evidence>
<dbReference type="InterPro" id="IPR003838">
    <property type="entry name" value="ABC3_permease_C"/>
</dbReference>
<dbReference type="RefSeq" id="WP_140649391.1">
    <property type="nucleotide sequence ID" value="NZ_RCZB01000003.1"/>
</dbReference>
<name>A0A502FER7_9GAMM</name>
<dbReference type="EMBL" id="RCZO01000001">
    <property type="protein sequence ID" value="TPG11949.1"/>
    <property type="molecule type" value="Genomic_DNA"/>
</dbReference>
<gene>
    <name evidence="10" type="ORF">EAH88_04555</name>
</gene>
<evidence type="ECO:0000313" key="10">
    <source>
        <dbReference type="EMBL" id="TPG11949.1"/>
    </source>
</evidence>
<dbReference type="Proteomes" id="UP000319486">
    <property type="component" value="Unassembled WGS sequence"/>
</dbReference>
<dbReference type="OrthoDB" id="9770036at2"/>
<dbReference type="PANTHER" id="PTHR30572:SF4">
    <property type="entry name" value="ABC TRANSPORTER PERMEASE YTRF"/>
    <property type="match status" value="1"/>
</dbReference>
<dbReference type="InterPro" id="IPR050250">
    <property type="entry name" value="Macrolide_Exporter_MacB"/>
</dbReference>
<evidence type="ECO:0000256" key="2">
    <source>
        <dbReference type="ARBA" id="ARBA00022475"/>
    </source>
</evidence>
<feature type="transmembrane region" description="Helical" evidence="7">
    <location>
        <begin position="732"/>
        <end position="748"/>
    </location>
</feature>
<reference evidence="10 11" key="1">
    <citation type="journal article" date="2019" name="Environ. Microbiol.">
        <title>Species interactions and distinct microbial communities in high Arctic permafrost affected cryosols are associated with the CH4 and CO2 gas fluxes.</title>
        <authorList>
            <person name="Altshuler I."/>
            <person name="Hamel J."/>
            <person name="Turney S."/>
            <person name="Magnuson E."/>
            <person name="Levesque R."/>
            <person name="Greer C."/>
            <person name="Whyte L.G."/>
        </authorList>
    </citation>
    <scope>NUCLEOTIDE SEQUENCE [LARGE SCALE GENOMIC DNA]</scope>
    <source>
        <strain evidence="10 11">S13Y</strain>
    </source>
</reference>
<dbReference type="GO" id="GO:0022857">
    <property type="term" value="F:transmembrane transporter activity"/>
    <property type="evidence" value="ECO:0007669"/>
    <property type="project" value="TreeGrafter"/>
</dbReference>
<dbReference type="Pfam" id="PF12704">
    <property type="entry name" value="MacB_PCD"/>
    <property type="match status" value="2"/>
</dbReference>
<feature type="transmembrane region" description="Helical" evidence="7">
    <location>
        <begin position="672"/>
        <end position="705"/>
    </location>
</feature>
<evidence type="ECO:0000256" key="7">
    <source>
        <dbReference type="SAM" id="Phobius"/>
    </source>
</evidence>